<dbReference type="Proteomes" id="UP000703269">
    <property type="component" value="Unassembled WGS sequence"/>
</dbReference>
<name>A0A9P3LIG4_9APHY</name>
<keyword evidence="2" id="KW-1185">Reference proteome</keyword>
<gene>
    <name evidence="1" type="ORF">PsYK624_123260</name>
</gene>
<evidence type="ECO:0000313" key="1">
    <source>
        <dbReference type="EMBL" id="GJE96133.1"/>
    </source>
</evidence>
<comment type="caution">
    <text evidence="1">The sequence shown here is derived from an EMBL/GenBank/DDBJ whole genome shotgun (WGS) entry which is preliminary data.</text>
</comment>
<sequence>MLPWVTGQAAPPGDRRLHCARGDEFLEREQVISIFKSRRALDRQMSNAQGRHSYPCASRVDALRRSDGEHKSAPHECRHRPCALREMYLAAGSISRWSLHAKAPTRIASPRHRLVARV</sequence>
<organism evidence="1 2">
    <name type="scientific">Phanerochaete sordida</name>
    <dbReference type="NCBI Taxonomy" id="48140"/>
    <lineage>
        <taxon>Eukaryota</taxon>
        <taxon>Fungi</taxon>
        <taxon>Dikarya</taxon>
        <taxon>Basidiomycota</taxon>
        <taxon>Agaricomycotina</taxon>
        <taxon>Agaricomycetes</taxon>
        <taxon>Polyporales</taxon>
        <taxon>Phanerochaetaceae</taxon>
        <taxon>Phanerochaete</taxon>
    </lineage>
</organism>
<proteinExistence type="predicted"/>
<dbReference type="EMBL" id="BPQB01000056">
    <property type="protein sequence ID" value="GJE96133.1"/>
    <property type="molecule type" value="Genomic_DNA"/>
</dbReference>
<accession>A0A9P3LIG4</accession>
<reference evidence="1 2" key="1">
    <citation type="submission" date="2021-08" db="EMBL/GenBank/DDBJ databases">
        <title>Draft Genome Sequence of Phanerochaete sordida strain YK-624.</title>
        <authorList>
            <person name="Mori T."/>
            <person name="Dohra H."/>
            <person name="Suzuki T."/>
            <person name="Kawagishi H."/>
            <person name="Hirai H."/>
        </authorList>
    </citation>
    <scope>NUCLEOTIDE SEQUENCE [LARGE SCALE GENOMIC DNA]</scope>
    <source>
        <strain evidence="1 2">YK-624</strain>
    </source>
</reference>
<evidence type="ECO:0000313" key="2">
    <source>
        <dbReference type="Proteomes" id="UP000703269"/>
    </source>
</evidence>
<protein>
    <submittedName>
        <fullName evidence="1">Uncharacterized protein</fullName>
    </submittedName>
</protein>
<dbReference type="AlphaFoldDB" id="A0A9P3LIG4"/>